<evidence type="ECO:0000256" key="2">
    <source>
        <dbReference type="SAM" id="Phobius"/>
    </source>
</evidence>
<dbReference type="WBParaSite" id="Gr19_v10_g252.t2">
    <property type="protein sequence ID" value="Gr19_v10_g252.t2"/>
    <property type="gene ID" value="Gr19_v10_g252"/>
</dbReference>
<feature type="region of interest" description="Disordered" evidence="1">
    <location>
        <begin position="122"/>
        <end position="146"/>
    </location>
</feature>
<feature type="compositionally biased region" description="Polar residues" evidence="1">
    <location>
        <begin position="283"/>
        <end position="293"/>
    </location>
</feature>
<proteinExistence type="predicted"/>
<protein>
    <submittedName>
        <fullName evidence="4">EGF-like domain-containing protein</fullName>
    </submittedName>
</protein>
<keyword evidence="2" id="KW-0472">Membrane</keyword>
<feature type="transmembrane region" description="Helical" evidence="2">
    <location>
        <begin position="182"/>
        <end position="203"/>
    </location>
</feature>
<feature type="compositionally biased region" description="Pro residues" evidence="1">
    <location>
        <begin position="294"/>
        <end position="306"/>
    </location>
</feature>
<keyword evidence="2" id="KW-1133">Transmembrane helix</keyword>
<keyword evidence="2" id="KW-0812">Transmembrane</keyword>
<dbReference type="Proteomes" id="UP000887572">
    <property type="component" value="Unplaced"/>
</dbReference>
<name>A0A914HLS2_GLORO</name>
<evidence type="ECO:0000313" key="4">
    <source>
        <dbReference type="WBParaSite" id="Gr19_v10_g252.t2"/>
    </source>
</evidence>
<keyword evidence="3" id="KW-1185">Reference proteome</keyword>
<evidence type="ECO:0000313" key="3">
    <source>
        <dbReference type="Proteomes" id="UP000887572"/>
    </source>
</evidence>
<organism evidence="3 4">
    <name type="scientific">Globodera rostochiensis</name>
    <name type="common">Golden nematode worm</name>
    <name type="synonym">Heterodera rostochiensis</name>
    <dbReference type="NCBI Taxonomy" id="31243"/>
    <lineage>
        <taxon>Eukaryota</taxon>
        <taxon>Metazoa</taxon>
        <taxon>Ecdysozoa</taxon>
        <taxon>Nematoda</taxon>
        <taxon>Chromadorea</taxon>
        <taxon>Rhabditida</taxon>
        <taxon>Tylenchina</taxon>
        <taxon>Tylenchomorpha</taxon>
        <taxon>Tylenchoidea</taxon>
        <taxon>Heteroderidae</taxon>
        <taxon>Heteroderinae</taxon>
        <taxon>Globodera</taxon>
    </lineage>
</organism>
<evidence type="ECO:0000256" key="1">
    <source>
        <dbReference type="SAM" id="MobiDB-lite"/>
    </source>
</evidence>
<feature type="region of interest" description="Disordered" evidence="1">
    <location>
        <begin position="282"/>
        <end position="323"/>
    </location>
</feature>
<accession>A0A914HLS2</accession>
<sequence length="323" mass="34938">MDLLMILCCLGGSPFIDFGHSPAKFPPALFDHQWDPTDWVATDLSGSLLNASASSSLVASNPKLKELIPADLPAQLSLEQCDLWNLTFASNSDENVFRRSRGRLKCRCPIGFFGTACQHPPAVPSGTGGRPSPSFPRLPMAQRNSPPSPSLAAVPLLVTATASVAMALEPSVGGISRNENSFALYLLVFMLLAVAMASLFAMLRGCCFCDCFGGFRRRTSRGNGNDADDDKPLEAATVNRCLEAVKAYEQEKHRRWQQPSAEACSTGGGALWVDSRRPLIPSVSESVQHQTRQAPPPARPCSPPPSYRSLNNSMERLSDNTKM</sequence>
<reference evidence="4" key="1">
    <citation type="submission" date="2022-11" db="UniProtKB">
        <authorList>
            <consortium name="WormBaseParasite"/>
        </authorList>
    </citation>
    <scope>IDENTIFICATION</scope>
</reference>
<dbReference type="AlphaFoldDB" id="A0A914HLS2"/>